<dbReference type="Proteomes" id="UP000238479">
    <property type="component" value="Chromosome 5"/>
</dbReference>
<sequence>MLHGTCLSLWQYDKVNSSRLMRHLIVDEGNSLIAVRLRSNLFKDFISSTISNFLTFLLSLIFNSSKFGNLER</sequence>
<proteinExistence type="predicted"/>
<dbReference type="Gramene" id="PRQ35521">
    <property type="protein sequence ID" value="PRQ35521"/>
    <property type="gene ID" value="RchiOBHm_Chr5g0080941"/>
</dbReference>
<reference evidence="1 2" key="1">
    <citation type="journal article" date="2018" name="Nat. Genet.">
        <title>The Rosa genome provides new insights in the design of modern roses.</title>
        <authorList>
            <person name="Bendahmane M."/>
        </authorList>
    </citation>
    <scope>NUCLEOTIDE SEQUENCE [LARGE SCALE GENOMIC DNA]</scope>
    <source>
        <strain evidence="2">cv. Old Blush</strain>
    </source>
</reference>
<evidence type="ECO:0000313" key="2">
    <source>
        <dbReference type="Proteomes" id="UP000238479"/>
    </source>
</evidence>
<accession>A0A2P6QMW2</accession>
<keyword evidence="2" id="KW-1185">Reference proteome</keyword>
<dbReference type="EMBL" id="PDCK01000043">
    <property type="protein sequence ID" value="PRQ35521.1"/>
    <property type="molecule type" value="Genomic_DNA"/>
</dbReference>
<organism evidence="1 2">
    <name type="scientific">Rosa chinensis</name>
    <name type="common">China rose</name>
    <dbReference type="NCBI Taxonomy" id="74649"/>
    <lineage>
        <taxon>Eukaryota</taxon>
        <taxon>Viridiplantae</taxon>
        <taxon>Streptophyta</taxon>
        <taxon>Embryophyta</taxon>
        <taxon>Tracheophyta</taxon>
        <taxon>Spermatophyta</taxon>
        <taxon>Magnoliopsida</taxon>
        <taxon>eudicotyledons</taxon>
        <taxon>Gunneridae</taxon>
        <taxon>Pentapetalae</taxon>
        <taxon>rosids</taxon>
        <taxon>fabids</taxon>
        <taxon>Rosales</taxon>
        <taxon>Rosaceae</taxon>
        <taxon>Rosoideae</taxon>
        <taxon>Rosoideae incertae sedis</taxon>
        <taxon>Rosa</taxon>
    </lineage>
</organism>
<evidence type="ECO:0000313" key="1">
    <source>
        <dbReference type="EMBL" id="PRQ35521.1"/>
    </source>
</evidence>
<name>A0A2P6QMW2_ROSCH</name>
<protein>
    <submittedName>
        <fullName evidence="1">Uncharacterized protein</fullName>
    </submittedName>
</protein>
<comment type="caution">
    <text evidence="1">The sequence shown here is derived from an EMBL/GenBank/DDBJ whole genome shotgun (WGS) entry which is preliminary data.</text>
</comment>
<dbReference type="AlphaFoldDB" id="A0A2P6QMW2"/>
<gene>
    <name evidence="1" type="ORF">RchiOBHm_Chr5g0080941</name>
</gene>